<feature type="compositionally biased region" description="Polar residues" evidence="1">
    <location>
        <begin position="57"/>
        <end position="68"/>
    </location>
</feature>
<proteinExistence type="predicted"/>
<dbReference type="RefSeq" id="WP_200270633.1">
    <property type="nucleotide sequence ID" value="NZ_JAENIJ010000016.1"/>
</dbReference>
<protein>
    <submittedName>
        <fullName evidence="2">Uncharacterized protein</fullName>
    </submittedName>
</protein>
<evidence type="ECO:0000256" key="1">
    <source>
        <dbReference type="SAM" id="MobiDB-lite"/>
    </source>
</evidence>
<evidence type="ECO:0000313" key="2">
    <source>
        <dbReference type="EMBL" id="MBK1882975.1"/>
    </source>
</evidence>
<gene>
    <name evidence="2" type="ORF">JIN85_11150</name>
</gene>
<comment type="caution">
    <text evidence="2">The sequence shown here is derived from an EMBL/GenBank/DDBJ whole genome shotgun (WGS) entry which is preliminary data.</text>
</comment>
<feature type="region of interest" description="Disordered" evidence="1">
    <location>
        <begin position="52"/>
        <end position="72"/>
    </location>
</feature>
<dbReference type="AlphaFoldDB" id="A0A934S7Z2"/>
<keyword evidence="3" id="KW-1185">Reference proteome</keyword>
<dbReference type="EMBL" id="JAENIJ010000016">
    <property type="protein sequence ID" value="MBK1882975.1"/>
    <property type="molecule type" value="Genomic_DNA"/>
</dbReference>
<dbReference type="Proteomes" id="UP000603141">
    <property type="component" value="Unassembled WGS sequence"/>
</dbReference>
<accession>A0A934S7Z2</accession>
<name>A0A934S7Z2_9BACT</name>
<feature type="region of interest" description="Disordered" evidence="1">
    <location>
        <begin position="111"/>
        <end position="132"/>
    </location>
</feature>
<reference evidence="2" key="1">
    <citation type="submission" date="2021-01" db="EMBL/GenBank/DDBJ databases">
        <title>Modified the classification status of verrucomicrobia.</title>
        <authorList>
            <person name="Feng X."/>
        </authorList>
    </citation>
    <scope>NUCLEOTIDE SEQUENCE</scope>
    <source>
        <strain evidence="2">KCTC 22041</strain>
    </source>
</reference>
<organism evidence="2 3">
    <name type="scientific">Luteolibacter pohnpeiensis</name>
    <dbReference type="NCBI Taxonomy" id="454153"/>
    <lineage>
        <taxon>Bacteria</taxon>
        <taxon>Pseudomonadati</taxon>
        <taxon>Verrucomicrobiota</taxon>
        <taxon>Verrucomicrobiia</taxon>
        <taxon>Verrucomicrobiales</taxon>
        <taxon>Verrucomicrobiaceae</taxon>
        <taxon>Luteolibacter</taxon>
    </lineage>
</organism>
<sequence length="347" mass="39439">MTLSSLRPLPIPPLHLAPESSGASSFDAFPSLADLVASLMKTQSNLRLEAKPRSYPTFPQSSIPTSENPVADHSQALEIPPAPLPRSIFPKELLPVKAEIAKTVPIFQPVPVSPNLHSNPHPPEKQTTQEPDFTDDDLRQALAPLIHGAIRSRESRLHLELEPMLRATVRRSLAEFSSTQRPFRAPRWMDRTKWRLEALFTSRTYEEILFKKTHRFQVDEVFALDAASLSLISYASCDPARHSTITRITPTVHRLASQLRDQDGRFRPMLELPDRRTLVSFRGRWIILMALVRGKPNEFLTSDMEYSLERIEERFKDRFKTEGSPLLQALQPFLEDCLLIQAPTSNL</sequence>
<evidence type="ECO:0000313" key="3">
    <source>
        <dbReference type="Proteomes" id="UP000603141"/>
    </source>
</evidence>